<organism evidence="2 3">
    <name type="scientific">Cinchona calisaya</name>
    <dbReference type="NCBI Taxonomy" id="153742"/>
    <lineage>
        <taxon>Eukaryota</taxon>
        <taxon>Viridiplantae</taxon>
        <taxon>Streptophyta</taxon>
        <taxon>Embryophyta</taxon>
        <taxon>Tracheophyta</taxon>
        <taxon>Spermatophyta</taxon>
        <taxon>Magnoliopsida</taxon>
        <taxon>eudicotyledons</taxon>
        <taxon>Gunneridae</taxon>
        <taxon>Pentapetalae</taxon>
        <taxon>asterids</taxon>
        <taxon>lamiids</taxon>
        <taxon>Gentianales</taxon>
        <taxon>Rubiaceae</taxon>
        <taxon>Cinchonoideae</taxon>
        <taxon>Cinchoneae</taxon>
        <taxon>Cinchona</taxon>
    </lineage>
</organism>
<comment type="caution">
    <text evidence="2">The sequence shown here is derived from an EMBL/GenBank/DDBJ whole genome shotgun (WGS) entry which is preliminary data.</text>
</comment>
<reference evidence="2 3" key="1">
    <citation type="submission" date="2024-11" db="EMBL/GenBank/DDBJ databases">
        <title>A near-complete genome assembly of Cinchona calisaya.</title>
        <authorList>
            <person name="Lian D.C."/>
            <person name="Zhao X.W."/>
            <person name="Wei L."/>
        </authorList>
    </citation>
    <scope>NUCLEOTIDE SEQUENCE [LARGE SCALE GENOMIC DNA]</scope>
    <source>
        <tissue evidence="2">Nenye</tissue>
    </source>
</reference>
<feature type="transmembrane region" description="Helical" evidence="1">
    <location>
        <begin position="72"/>
        <end position="91"/>
    </location>
</feature>
<dbReference type="AlphaFoldDB" id="A0ABD2Y0H9"/>
<keyword evidence="1" id="KW-1133">Transmembrane helix</keyword>
<dbReference type="EMBL" id="JBJUIK010000016">
    <property type="protein sequence ID" value="KAL3500135.1"/>
    <property type="molecule type" value="Genomic_DNA"/>
</dbReference>
<evidence type="ECO:0000313" key="2">
    <source>
        <dbReference type="EMBL" id="KAL3500135.1"/>
    </source>
</evidence>
<evidence type="ECO:0000313" key="3">
    <source>
        <dbReference type="Proteomes" id="UP001630127"/>
    </source>
</evidence>
<feature type="transmembrane region" description="Helical" evidence="1">
    <location>
        <begin position="34"/>
        <end position="60"/>
    </location>
</feature>
<sequence length="108" mass="11866">MLCHLQHNSGFAPRSINRSVSVSPSLTTVPSGHVLVAIPIIACLATPNLSYTFMGIPILLFFAPYHVSLKGLIYSLMTFASFFYLLGLEFFEGGRHLNVSDLPNCFCL</sequence>
<accession>A0ABD2Y0H9</accession>
<gene>
    <name evidence="2" type="ORF">ACH5RR_039228</name>
</gene>
<protein>
    <submittedName>
        <fullName evidence="2">Uncharacterized protein</fullName>
    </submittedName>
</protein>
<name>A0ABD2Y0H9_9GENT</name>
<keyword evidence="1" id="KW-0472">Membrane</keyword>
<keyword evidence="3" id="KW-1185">Reference proteome</keyword>
<keyword evidence="1" id="KW-0812">Transmembrane</keyword>
<evidence type="ECO:0000256" key="1">
    <source>
        <dbReference type="SAM" id="Phobius"/>
    </source>
</evidence>
<proteinExistence type="predicted"/>
<dbReference type="Proteomes" id="UP001630127">
    <property type="component" value="Unassembled WGS sequence"/>
</dbReference>